<dbReference type="InterPro" id="IPR035959">
    <property type="entry name" value="RutC-like_sf"/>
</dbReference>
<proteinExistence type="predicted"/>
<evidence type="ECO:0000313" key="1">
    <source>
        <dbReference type="EMBL" id="KAJ4859023.1"/>
    </source>
</evidence>
<organism evidence="1 2">
    <name type="scientific">Trichoderma breve</name>
    <dbReference type="NCBI Taxonomy" id="2034170"/>
    <lineage>
        <taxon>Eukaryota</taxon>
        <taxon>Fungi</taxon>
        <taxon>Dikarya</taxon>
        <taxon>Ascomycota</taxon>
        <taxon>Pezizomycotina</taxon>
        <taxon>Sordariomycetes</taxon>
        <taxon>Hypocreomycetidae</taxon>
        <taxon>Hypocreales</taxon>
        <taxon>Hypocreaceae</taxon>
        <taxon>Trichoderma</taxon>
    </lineage>
</organism>
<gene>
    <name evidence="1" type="ORF">T069G_07290</name>
</gene>
<protein>
    <submittedName>
        <fullName evidence="1">Endoribonuclease l-PSP domain-containing protein</fullName>
    </submittedName>
</protein>
<dbReference type="GO" id="GO:0019239">
    <property type="term" value="F:deaminase activity"/>
    <property type="evidence" value="ECO:0007669"/>
    <property type="project" value="TreeGrafter"/>
</dbReference>
<comment type="caution">
    <text evidence="1">The sequence shown here is derived from an EMBL/GenBank/DDBJ whole genome shotgun (WGS) entry which is preliminary data.</text>
</comment>
<keyword evidence="2" id="KW-1185">Reference proteome</keyword>
<name>A0A9W9E4S1_9HYPO</name>
<dbReference type="InterPro" id="IPR006175">
    <property type="entry name" value="YjgF/YER057c/UK114"/>
</dbReference>
<accession>A0A9W9E4S1</accession>
<dbReference type="GeneID" id="80869188"/>
<dbReference type="Pfam" id="PF01042">
    <property type="entry name" value="Ribonuc_L-PSP"/>
    <property type="match status" value="1"/>
</dbReference>
<dbReference type="GO" id="GO:0005829">
    <property type="term" value="C:cytosol"/>
    <property type="evidence" value="ECO:0007669"/>
    <property type="project" value="TreeGrafter"/>
</dbReference>
<reference evidence="1" key="1">
    <citation type="submission" date="2022-09" db="EMBL/GenBank/DDBJ databases">
        <title>Chromosome-level assembly of Trichoderma breve T069, a fungus used in development of biopesticide product.</title>
        <authorList>
            <person name="Lin R."/>
            <person name="Liu T."/>
        </authorList>
    </citation>
    <scope>NUCLEOTIDE SEQUENCE</scope>
    <source>
        <strain evidence="1">T069</strain>
    </source>
</reference>
<dbReference type="Gene3D" id="3.30.1330.40">
    <property type="entry name" value="RutC-like"/>
    <property type="match status" value="1"/>
</dbReference>
<dbReference type="SUPFAM" id="SSF55298">
    <property type="entry name" value="YjgF-like"/>
    <property type="match status" value="1"/>
</dbReference>
<dbReference type="RefSeq" id="XP_056028079.1">
    <property type="nucleotide sequence ID" value="XM_056174500.1"/>
</dbReference>
<dbReference type="PANTHER" id="PTHR11803">
    <property type="entry name" value="2-IMINOBUTANOATE/2-IMINOPROPANOATE DEAMINASE RIDA"/>
    <property type="match status" value="1"/>
</dbReference>
<evidence type="ECO:0000313" key="2">
    <source>
        <dbReference type="Proteomes" id="UP001140511"/>
    </source>
</evidence>
<dbReference type="GO" id="GO:0005739">
    <property type="term" value="C:mitochondrion"/>
    <property type="evidence" value="ECO:0007669"/>
    <property type="project" value="TreeGrafter"/>
</dbReference>
<dbReference type="AlphaFoldDB" id="A0A9W9E4S1"/>
<sequence length="148" mass="16292">MSTGDGCKHYSYPGMGEWAQKTMAYSQAIRVENRIVCSGQGGWDRVSGDISPEIQEEVSQAFANVEANLKHAGGKGWSQVYRVVTYSTDIKATHDLIVANYRKHMPGHHPTWTELGVKELGLPTMHIEIEVEAYDPEGATTELGQAQA</sequence>
<dbReference type="EMBL" id="JAOPEN010000004">
    <property type="protein sequence ID" value="KAJ4859023.1"/>
    <property type="molecule type" value="Genomic_DNA"/>
</dbReference>
<dbReference type="Proteomes" id="UP001140511">
    <property type="component" value="Unassembled WGS sequence"/>
</dbReference>
<dbReference type="PANTHER" id="PTHR11803:SF39">
    <property type="entry name" value="2-IMINOBUTANOATE_2-IMINOPROPANOATE DEAMINASE"/>
    <property type="match status" value="1"/>
</dbReference>